<keyword evidence="6" id="KW-1185">Reference proteome</keyword>
<feature type="signal peptide" evidence="3">
    <location>
        <begin position="1"/>
        <end position="21"/>
    </location>
</feature>
<dbReference type="Proteomes" id="UP000789595">
    <property type="component" value="Unassembled WGS sequence"/>
</dbReference>
<name>A0A8J2WX28_9STRA</name>
<dbReference type="SUPFAM" id="SSF47473">
    <property type="entry name" value="EF-hand"/>
    <property type="match status" value="1"/>
</dbReference>
<organism evidence="5 6">
    <name type="scientific">Pelagomonas calceolata</name>
    <dbReference type="NCBI Taxonomy" id="35677"/>
    <lineage>
        <taxon>Eukaryota</taxon>
        <taxon>Sar</taxon>
        <taxon>Stramenopiles</taxon>
        <taxon>Ochrophyta</taxon>
        <taxon>Pelagophyceae</taxon>
        <taxon>Pelagomonadales</taxon>
        <taxon>Pelagomonadaceae</taxon>
        <taxon>Pelagomonas</taxon>
    </lineage>
</organism>
<dbReference type="PROSITE" id="PS00018">
    <property type="entry name" value="EF_HAND_1"/>
    <property type="match status" value="1"/>
</dbReference>
<evidence type="ECO:0000256" key="2">
    <source>
        <dbReference type="SAM" id="MobiDB-lite"/>
    </source>
</evidence>
<feature type="chain" id="PRO_5035275331" description="EF-hand domain-containing protein" evidence="3">
    <location>
        <begin position="22"/>
        <end position="244"/>
    </location>
</feature>
<evidence type="ECO:0000256" key="3">
    <source>
        <dbReference type="SAM" id="SignalP"/>
    </source>
</evidence>
<feature type="compositionally biased region" description="Pro residues" evidence="2">
    <location>
        <begin position="36"/>
        <end position="52"/>
    </location>
</feature>
<dbReference type="GO" id="GO:0005509">
    <property type="term" value="F:calcium ion binding"/>
    <property type="evidence" value="ECO:0007669"/>
    <property type="project" value="InterPro"/>
</dbReference>
<dbReference type="Pfam" id="PF00036">
    <property type="entry name" value="EF-hand_1"/>
    <property type="match status" value="1"/>
</dbReference>
<feature type="region of interest" description="Disordered" evidence="2">
    <location>
        <begin position="36"/>
        <end position="56"/>
    </location>
</feature>
<accession>A0A8J2WX28</accession>
<feature type="domain" description="EF-hand" evidence="4">
    <location>
        <begin position="182"/>
        <end position="208"/>
    </location>
</feature>
<dbReference type="Gene3D" id="1.10.238.10">
    <property type="entry name" value="EF-hand"/>
    <property type="match status" value="1"/>
</dbReference>
<dbReference type="OrthoDB" id="293868at2759"/>
<dbReference type="InterPro" id="IPR011992">
    <property type="entry name" value="EF-hand-dom_pair"/>
</dbReference>
<dbReference type="AlphaFoldDB" id="A0A8J2WX28"/>
<protein>
    <recommendedName>
        <fullName evidence="4">EF-hand domain-containing protein</fullName>
    </recommendedName>
</protein>
<dbReference type="InterPro" id="IPR002048">
    <property type="entry name" value="EF_hand_dom"/>
</dbReference>
<feature type="region of interest" description="Disordered" evidence="2">
    <location>
        <begin position="206"/>
        <end position="229"/>
    </location>
</feature>
<dbReference type="CDD" id="cd00051">
    <property type="entry name" value="EFh"/>
    <property type="match status" value="1"/>
</dbReference>
<reference evidence="5" key="1">
    <citation type="submission" date="2021-11" db="EMBL/GenBank/DDBJ databases">
        <authorList>
            <consortium name="Genoscope - CEA"/>
            <person name="William W."/>
        </authorList>
    </citation>
    <scope>NUCLEOTIDE SEQUENCE</scope>
</reference>
<keyword evidence="3" id="KW-0732">Signal</keyword>
<evidence type="ECO:0000313" key="6">
    <source>
        <dbReference type="Proteomes" id="UP000789595"/>
    </source>
</evidence>
<evidence type="ECO:0000259" key="4">
    <source>
        <dbReference type="PROSITE" id="PS50222"/>
    </source>
</evidence>
<evidence type="ECO:0000313" key="5">
    <source>
        <dbReference type="EMBL" id="CAH0369310.1"/>
    </source>
</evidence>
<sequence>MRRRCTLRRAALAFLVHGATAQDPLAGFGGGDAYGAPPPQPMAPGPGGPPGIAPARGGGGLGGKLAFLTIGAGAVKAFDTFQSQKKQREHESQLSKLQTSVAVKRVESEQVAQQLQTCYQTVRSLQQALYESEQEALQRDYEEFKAPDSDGDERISMYEFGAYIKNYMKAYPHIPEEDYPTFDDFDRNGDGTVTFKEWQAYLKEQKAEAKSSKASQKGYEGLSKTADKSQSFAEMYRKLKAAGG</sequence>
<dbReference type="PROSITE" id="PS50222">
    <property type="entry name" value="EF_HAND_2"/>
    <property type="match status" value="1"/>
</dbReference>
<proteinExistence type="predicted"/>
<evidence type="ECO:0000256" key="1">
    <source>
        <dbReference type="ARBA" id="ARBA00022837"/>
    </source>
</evidence>
<dbReference type="InterPro" id="IPR018247">
    <property type="entry name" value="EF_Hand_1_Ca_BS"/>
</dbReference>
<keyword evidence="1" id="KW-0106">Calcium</keyword>
<comment type="caution">
    <text evidence="5">The sequence shown here is derived from an EMBL/GenBank/DDBJ whole genome shotgun (WGS) entry which is preliminary data.</text>
</comment>
<gene>
    <name evidence="5" type="ORF">PECAL_2P24300</name>
</gene>
<dbReference type="EMBL" id="CAKKNE010000002">
    <property type="protein sequence ID" value="CAH0369310.1"/>
    <property type="molecule type" value="Genomic_DNA"/>
</dbReference>